<keyword evidence="2" id="KW-1185">Reference proteome</keyword>
<protein>
    <submittedName>
        <fullName evidence="1">Uncharacterized protein</fullName>
    </submittedName>
</protein>
<sequence>MTKVNTMNTKLTRGDKAHKKFIEKLDVFKDGLKHGMDSLEMIHKQTLDSSVEFTKVVSKSQEVERTALYDIIKKCEDETRRKEAFERLAELDRIKEKEVDTHNDFLKNEREKANRNITGGILCLAVAGGLISSKQVRQMSGKALTTISKNLLRTKE</sequence>
<evidence type="ECO:0000313" key="2">
    <source>
        <dbReference type="Proteomes" id="UP000723714"/>
    </source>
</evidence>
<dbReference type="EMBL" id="JABACJ020000044">
    <property type="protein sequence ID" value="MBU3878713.1"/>
    <property type="molecule type" value="Genomic_DNA"/>
</dbReference>
<reference evidence="1 2" key="1">
    <citation type="submission" date="2021-06" db="EMBL/GenBank/DDBJ databases">
        <title>Faecalicatena sp. nov. isolated from porcine feces.</title>
        <authorList>
            <person name="Oh B.S."/>
            <person name="Lee J.H."/>
        </authorList>
    </citation>
    <scope>NUCLEOTIDE SEQUENCE [LARGE SCALE GENOMIC DNA]</scope>
    <source>
        <strain evidence="1 2">AGMB00832</strain>
    </source>
</reference>
<dbReference type="RefSeq" id="WP_004452793.1">
    <property type="nucleotide sequence ID" value="NZ_JABACJ020000044.1"/>
</dbReference>
<accession>A0ABS6DAT2</accession>
<name>A0ABS6DAT2_9FIRM</name>
<evidence type="ECO:0000313" key="1">
    <source>
        <dbReference type="EMBL" id="MBU3878713.1"/>
    </source>
</evidence>
<comment type="caution">
    <text evidence="1">The sequence shown here is derived from an EMBL/GenBank/DDBJ whole genome shotgun (WGS) entry which is preliminary data.</text>
</comment>
<proteinExistence type="predicted"/>
<gene>
    <name evidence="1" type="ORF">HGO97_023225</name>
</gene>
<organism evidence="1 2">
    <name type="scientific">Faecalicatena faecalis</name>
    <dbReference type="NCBI Taxonomy" id="2726362"/>
    <lineage>
        <taxon>Bacteria</taxon>
        <taxon>Bacillati</taxon>
        <taxon>Bacillota</taxon>
        <taxon>Clostridia</taxon>
        <taxon>Lachnospirales</taxon>
        <taxon>Lachnospiraceae</taxon>
        <taxon>Faecalicatena</taxon>
    </lineage>
</organism>
<dbReference type="Proteomes" id="UP000723714">
    <property type="component" value="Unassembled WGS sequence"/>
</dbReference>